<accession>A0A7T8B8Q4</accession>
<evidence type="ECO:0000313" key="4">
    <source>
        <dbReference type="EMBL" id="QQO07622.1"/>
    </source>
</evidence>
<evidence type="ECO:0000256" key="1">
    <source>
        <dbReference type="SAM" id="MobiDB-lite"/>
    </source>
</evidence>
<sequence length="279" mass="30629">MNIKLIWMTALLGVMVYGAGCSSSENSAGVSNTTPPSGHGFPEAPDNSAITTLNDLGALPPEAALEYMKAAENLVIVDVASRANYGRIHFEGAVNIPIEDLDTLGENAMYMDIPGGRPVILHCRRGVIVPGAYTRLKELRPDIPEISYIAGTPLFEQYNEWLADRQNGNQQRLLGGQSPADALEYMKNTPNLVIVEVNNPEWKMGTGFTGSIHIPYTEMAERHTEIPQDRPVLLYCGGGIVSVEAYGILREKRPDIPELSYVSSRPLVSLYNEWLAAWQ</sequence>
<dbReference type="Proteomes" id="UP000595917">
    <property type="component" value="Chromosome"/>
</dbReference>
<feature type="compositionally biased region" description="Polar residues" evidence="1">
    <location>
        <begin position="25"/>
        <end position="36"/>
    </location>
</feature>
<feature type="domain" description="Rhodanese" evidence="3">
    <location>
        <begin position="70"/>
        <end position="139"/>
    </location>
</feature>
<dbReference type="SMART" id="SM00450">
    <property type="entry name" value="RHOD"/>
    <property type="match status" value="2"/>
</dbReference>
<feature type="domain" description="Rhodanese" evidence="3">
    <location>
        <begin position="188"/>
        <end position="279"/>
    </location>
</feature>
<keyword evidence="2" id="KW-0732">Signal</keyword>
<organism evidence="4 5">
    <name type="scientific">Breznakiella homolactica</name>
    <dbReference type="NCBI Taxonomy" id="2798577"/>
    <lineage>
        <taxon>Bacteria</taxon>
        <taxon>Pseudomonadati</taxon>
        <taxon>Spirochaetota</taxon>
        <taxon>Spirochaetia</taxon>
        <taxon>Spirochaetales</taxon>
        <taxon>Breznakiellaceae</taxon>
        <taxon>Breznakiella</taxon>
    </lineage>
</organism>
<feature type="signal peptide" evidence="2">
    <location>
        <begin position="1"/>
        <end position="19"/>
    </location>
</feature>
<dbReference type="Pfam" id="PF00581">
    <property type="entry name" value="Rhodanese"/>
    <property type="match status" value="2"/>
</dbReference>
<feature type="region of interest" description="Disordered" evidence="1">
    <location>
        <begin position="25"/>
        <end position="46"/>
    </location>
</feature>
<dbReference type="SUPFAM" id="SSF52821">
    <property type="entry name" value="Rhodanese/Cell cycle control phosphatase"/>
    <property type="match status" value="2"/>
</dbReference>
<feature type="chain" id="PRO_5030605718" description="Rhodanese domain-containing protein" evidence="2">
    <location>
        <begin position="20"/>
        <end position="279"/>
    </location>
</feature>
<dbReference type="AlphaFoldDB" id="A0A7T8B8Q4"/>
<dbReference type="InterPro" id="IPR001763">
    <property type="entry name" value="Rhodanese-like_dom"/>
</dbReference>
<gene>
    <name evidence="4" type="ORF">JFL75_11760</name>
</gene>
<evidence type="ECO:0000313" key="5">
    <source>
        <dbReference type="Proteomes" id="UP000595917"/>
    </source>
</evidence>
<dbReference type="PROSITE" id="PS50206">
    <property type="entry name" value="RHODANESE_3"/>
    <property type="match status" value="2"/>
</dbReference>
<evidence type="ECO:0000259" key="3">
    <source>
        <dbReference type="PROSITE" id="PS50206"/>
    </source>
</evidence>
<protein>
    <recommendedName>
        <fullName evidence="3">Rhodanese domain-containing protein</fullName>
    </recommendedName>
</protein>
<dbReference type="PANTHER" id="PTHR43031:SF16">
    <property type="entry name" value="OXIDOREDUCTASE"/>
    <property type="match status" value="1"/>
</dbReference>
<dbReference type="RefSeq" id="WP_215624928.1">
    <property type="nucleotide sequence ID" value="NZ_CP067089.2"/>
</dbReference>
<dbReference type="Gene3D" id="3.40.250.10">
    <property type="entry name" value="Rhodanese-like domain"/>
    <property type="match status" value="2"/>
</dbReference>
<name>A0A7T8B8Q4_9SPIR</name>
<evidence type="ECO:0000256" key="2">
    <source>
        <dbReference type="SAM" id="SignalP"/>
    </source>
</evidence>
<dbReference type="EMBL" id="CP067089">
    <property type="protein sequence ID" value="QQO07622.1"/>
    <property type="molecule type" value="Genomic_DNA"/>
</dbReference>
<dbReference type="KEGG" id="bhc:JFL75_11760"/>
<dbReference type="PANTHER" id="PTHR43031">
    <property type="entry name" value="FAD-DEPENDENT OXIDOREDUCTASE"/>
    <property type="match status" value="1"/>
</dbReference>
<dbReference type="InterPro" id="IPR050229">
    <property type="entry name" value="GlpE_sulfurtransferase"/>
</dbReference>
<proteinExistence type="predicted"/>
<reference evidence="4" key="1">
    <citation type="submission" date="2021-01" db="EMBL/GenBank/DDBJ databases">
        <title>Description of Breznakiella homolactica.</title>
        <authorList>
            <person name="Song Y."/>
            <person name="Brune A."/>
        </authorList>
    </citation>
    <scope>NUCLEOTIDE SEQUENCE</scope>
    <source>
        <strain evidence="4">RmG30</strain>
    </source>
</reference>
<dbReference type="InterPro" id="IPR036873">
    <property type="entry name" value="Rhodanese-like_dom_sf"/>
</dbReference>
<keyword evidence="5" id="KW-1185">Reference proteome</keyword>
<dbReference type="CDD" id="cd00158">
    <property type="entry name" value="RHOD"/>
    <property type="match status" value="2"/>
</dbReference>